<keyword evidence="3" id="KW-1133">Transmembrane helix</keyword>
<reference evidence="7" key="2">
    <citation type="submission" date="2023-07" db="EMBL/GenBank/DDBJ databases">
        <title>Zobellia barbeyronii sp. nov., a new marine flavobacterium, isolated from green and red algae.</title>
        <authorList>
            <person name="Nedashkovskaya O.I."/>
            <person name="Otstavnykh N."/>
            <person name="Zhukova N."/>
            <person name="Guzev K."/>
            <person name="Chausova V."/>
            <person name="Tekutyeva L."/>
            <person name="Mikhailov V."/>
            <person name="Isaeva M."/>
        </authorList>
    </citation>
    <scope>NUCLEOTIDE SEQUENCE [LARGE SCALE GENOMIC DNA]</scope>
    <source>
        <strain evidence="7">KMM 6746</strain>
    </source>
</reference>
<evidence type="ECO:0000256" key="3">
    <source>
        <dbReference type="ARBA" id="ARBA00022989"/>
    </source>
</evidence>
<evidence type="ECO:0000313" key="6">
    <source>
        <dbReference type="EMBL" id="MBT2163470.1"/>
    </source>
</evidence>
<feature type="domain" description="AprE-like beta-barrel" evidence="5">
    <location>
        <begin position="248"/>
        <end position="335"/>
    </location>
</feature>
<keyword evidence="4" id="KW-0472">Membrane</keyword>
<proteinExistence type="predicted"/>
<dbReference type="Pfam" id="PF26002">
    <property type="entry name" value="Beta-barrel_AprE"/>
    <property type="match status" value="1"/>
</dbReference>
<comment type="caution">
    <text evidence="6">The sequence shown here is derived from an EMBL/GenBank/DDBJ whole genome shotgun (WGS) entry which is preliminary data.</text>
</comment>
<evidence type="ECO:0000256" key="4">
    <source>
        <dbReference type="ARBA" id="ARBA00023136"/>
    </source>
</evidence>
<sequence length="358" mass="41077">MRITYVSTLAFLVLVFIASFFIKVNVTTQSRSVVRSSGENTQLVSVVSGRITFIDLENNQVVKRGDTLLLVESDNLNLQNRLKEELLENYLSQLSDLQKLATGQVTKFSQLETGIYQKQFISFQEQLRELRLKVGQAETVYLRYKELFETGVIAAVEFDNYNSSWVNAKASLNSFRNQQISSWQAENRSLEDLITNTTSEKQQILEEKEKYAIIAPINGTVMNYSGLREQSFLSAGQQITEISPDDNLVIESYVLPKDIGFIKEDQDVKLQMDAYNYNQWGLATGKVIQIDRNITISDQMSYFRVLSSINQSYLELKNGYKGEIKKGMTLTARFKLTERTIFQLLYDGVDDWMNPKRN</sequence>
<protein>
    <submittedName>
        <fullName evidence="6">HlyD family efflux transporter periplasmic adaptor subunit</fullName>
    </submittedName>
</protein>
<dbReference type="InterPro" id="IPR058982">
    <property type="entry name" value="Beta-barrel_AprE"/>
</dbReference>
<reference evidence="6 7" key="1">
    <citation type="submission" date="2020-06" db="EMBL/GenBank/DDBJ databases">
        <authorList>
            <person name="Isaeva M.P."/>
            <person name="Chernysheva N.Y."/>
        </authorList>
    </citation>
    <scope>NUCLEOTIDE SEQUENCE [LARGE SCALE GENOMIC DNA]</scope>
    <source>
        <strain evidence="6 7">KMM 6746</strain>
    </source>
</reference>
<evidence type="ECO:0000259" key="5">
    <source>
        <dbReference type="Pfam" id="PF26002"/>
    </source>
</evidence>
<dbReference type="EMBL" id="JACATN010000008">
    <property type="protein sequence ID" value="MBT2163470.1"/>
    <property type="molecule type" value="Genomic_DNA"/>
</dbReference>
<evidence type="ECO:0000256" key="1">
    <source>
        <dbReference type="ARBA" id="ARBA00004167"/>
    </source>
</evidence>
<dbReference type="Proteomes" id="UP000740413">
    <property type="component" value="Unassembled WGS sequence"/>
</dbReference>
<dbReference type="PANTHER" id="PTHR30386">
    <property type="entry name" value="MEMBRANE FUSION SUBUNIT OF EMRAB-TOLC MULTIDRUG EFFLUX PUMP"/>
    <property type="match status" value="1"/>
</dbReference>
<keyword evidence="2" id="KW-0812">Transmembrane</keyword>
<gene>
    <name evidence="6" type="ORF">HW347_19520</name>
</gene>
<accession>A0ABS5WJB9</accession>
<evidence type="ECO:0000313" key="7">
    <source>
        <dbReference type="Proteomes" id="UP000740413"/>
    </source>
</evidence>
<dbReference type="RefSeq" id="WP_214613417.1">
    <property type="nucleotide sequence ID" value="NZ_JACATN010000008.1"/>
</dbReference>
<organism evidence="6 7">
    <name type="scientific">Zobellia barbeyronii</name>
    <dbReference type="NCBI Taxonomy" id="2748009"/>
    <lineage>
        <taxon>Bacteria</taxon>
        <taxon>Pseudomonadati</taxon>
        <taxon>Bacteroidota</taxon>
        <taxon>Flavobacteriia</taxon>
        <taxon>Flavobacteriales</taxon>
        <taxon>Flavobacteriaceae</taxon>
        <taxon>Zobellia</taxon>
    </lineage>
</organism>
<dbReference type="Gene3D" id="2.40.30.170">
    <property type="match status" value="1"/>
</dbReference>
<evidence type="ECO:0000256" key="2">
    <source>
        <dbReference type="ARBA" id="ARBA00022692"/>
    </source>
</evidence>
<dbReference type="InterPro" id="IPR050739">
    <property type="entry name" value="MFP"/>
</dbReference>
<comment type="subcellular location">
    <subcellularLocation>
        <location evidence="1">Membrane</location>
        <topology evidence="1">Single-pass membrane protein</topology>
    </subcellularLocation>
</comment>
<name>A0ABS5WJB9_9FLAO</name>
<keyword evidence="7" id="KW-1185">Reference proteome</keyword>
<dbReference type="PANTHER" id="PTHR30386:SF26">
    <property type="entry name" value="TRANSPORT PROTEIN COMB"/>
    <property type="match status" value="1"/>
</dbReference>